<dbReference type="AlphaFoldDB" id="A0A8H5BX41"/>
<evidence type="ECO:0000313" key="2">
    <source>
        <dbReference type="Proteomes" id="UP000567179"/>
    </source>
</evidence>
<name>A0A8H5BX41_9AGAR</name>
<sequence length="312" mass="35164">MLDVHTNTPENREHWRNIMVMAGIELYRRRQFEDARSRFAHDIAQWADRVPQYYAGSFEVVEGLTESLAMLRASLNAELVDSGVWEERDLSLSPDSDNQECLSEDPEDSYLLRNIGDLEILASNVESAREINAFLDGMEDALRSFQDRLRARIAAEPVFIDWLLAQRQSVLDAPDSLEDHRLVLQYLADTMQSVDDAVKDFEIVKHNVMPALEPMGCFMVAQLGPNFDGNLSRNFVKVGTQVRLPSWPDFANRALDLDLSSWAPKLANLMPNSTPNSTSTLPNLTKSGKVWYEIGAQVAIKVGAELAYCETP</sequence>
<keyword evidence="2" id="KW-1185">Reference proteome</keyword>
<dbReference type="Proteomes" id="UP000567179">
    <property type="component" value="Unassembled WGS sequence"/>
</dbReference>
<proteinExistence type="predicted"/>
<gene>
    <name evidence="1" type="ORF">D9619_005806</name>
</gene>
<evidence type="ECO:0000313" key="1">
    <source>
        <dbReference type="EMBL" id="KAF5330834.1"/>
    </source>
</evidence>
<reference evidence="1 2" key="1">
    <citation type="journal article" date="2020" name="ISME J.">
        <title>Uncovering the hidden diversity of litter-decomposition mechanisms in mushroom-forming fungi.</title>
        <authorList>
            <person name="Floudas D."/>
            <person name="Bentzer J."/>
            <person name="Ahren D."/>
            <person name="Johansson T."/>
            <person name="Persson P."/>
            <person name="Tunlid A."/>
        </authorList>
    </citation>
    <scope>NUCLEOTIDE SEQUENCE [LARGE SCALE GENOMIC DNA]</scope>
    <source>
        <strain evidence="1 2">CBS 101986</strain>
    </source>
</reference>
<organism evidence="1 2">
    <name type="scientific">Psilocybe cf. subviscida</name>
    <dbReference type="NCBI Taxonomy" id="2480587"/>
    <lineage>
        <taxon>Eukaryota</taxon>
        <taxon>Fungi</taxon>
        <taxon>Dikarya</taxon>
        <taxon>Basidiomycota</taxon>
        <taxon>Agaricomycotina</taxon>
        <taxon>Agaricomycetes</taxon>
        <taxon>Agaricomycetidae</taxon>
        <taxon>Agaricales</taxon>
        <taxon>Agaricineae</taxon>
        <taxon>Strophariaceae</taxon>
        <taxon>Psilocybe</taxon>
    </lineage>
</organism>
<accession>A0A8H5BX41</accession>
<comment type="caution">
    <text evidence="1">The sequence shown here is derived from an EMBL/GenBank/DDBJ whole genome shotgun (WGS) entry which is preliminary data.</text>
</comment>
<dbReference type="EMBL" id="JAACJJ010000001">
    <property type="protein sequence ID" value="KAF5330834.1"/>
    <property type="molecule type" value="Genomic_DNA"/>
</dbReference>
<protein>
    <submittedName>
        <fullName evidence="1">Uncharacterized protein</fullName>
    </submittedName>
</protein>